<evidence type="ECO:0000313" key="1">
    <source>
        <dbReference type="EMBL" id="CAE6929626.1"/>
    </source>
</evidence>
<keyword evidence="2" id="KW-1185">Reference proteome</keyword>
<dbReference type="Proteomes" id="UP000675121">
    <property type="component" value="Unassembled WGS sequence"/>
</dbReference>
<organism evidence="1 2">
    <name type="scientific">Paraburkholderia domus</name>
    <dbReference type="NCBI Taxonomy" id="2793075"/>
    <lineage>
        <taxon>Bacteria</taxon>
        <taxon>Pseudomonadati</taxon>
        <taxon>Pseudomonadota</taxon>
        <taxon>Betaproteobacteria</taxon>
        <taxon>Burkholderiales</taxon>
        <taxon>Burkholderiaceae</taxon>
        <taxon>Paraburkholderia</taxon>
    </lineage>
</organism>
<gene>
    <name evidence="1" type="ORF">R70211_05010</name>
</gene>
<dbReference type="EMBL" id="CAJNAS010000015">
    <property type="protein sequence ID" value="CAE6929626.1"/>
    <property type="molecule type" value="Genomic_DNA"/>
</dbReference>
<name>A0A9N8N031_9BURK</name>
<reference evidence="1" key="1">
    <citation type="submission" date="2021-02" db="EMBL/GenBank/DDBJ databases">
        <authorList>
            <person name="Vanwijnsberghe S."/>
        </authorList>
    </citation>
    <scope>NUCLEOTIDE SEQUENCE</scope>
    <source>
        <strain evidence="1">R-70211</strain>
    </source>
</reference>
<sequence length="130" mass="14526">MREGKAGLENPRILAYWVFETGRNAQGRPAGRGARQTLSQSRGLLAASLLVEPFEDFADRRAGETARGQKTRLFSPISSRFGKLAEFLPPHSLGSREFGFAQLRAGFFHQRLVDRVLLQFADDPARAQPR</sequence>
<accession>A0A9N8N031</accession>
<protein>
    <submittedName>
        <fullName evidence="1">Uncharacterized protein</fullName>
    </submittedName>
</protein>
<dbReference type="AlphaFoldDB" id="A0A9N8N031"/>
<evidence type="ECO:0000313" key="2">
    <source>
        <dbReference type="Proteomes" id="UP000675121"/>
    </source>
</evidence>
<proteinExistence type="predicted"/>
<comment type="caution">
    <text evidence="1">The sequence shown here is derived from an EMBL/GenBank/DDBJ whole genome shotgun (WGS) entry which is preliminary data.</text>
</comment>